<accession>X1LP17</accession>
<evidence type="ECO:0000313" key="1">
    <source>
        <dbReference type="EMBL" id="GAI21092.1"/>
    </source>
</evidence>
<organism evidence="1">
    <name type="scientific">marine sediment metagenome</name>
    <dbReference type="NCBI Taxonomy" id="412755"/>
    <lineage>
        <taxon>unclassified sequences</taxon>
        <taxon>metagenomes</taxon>
        <taxon>ecological metagenomes</taxon>
    </lineage>
</organism>
<dbReference type="AlphaFoldDB" id="X1LP17"/>
<gene>
    <name evidence="1" type="ORF">S06H3_35197</name>
</gene>
<comment type="caution">
    <text evidence="1">The sequence shown here is derived from an EMBL/GenBank/DDBJ whole genome shotgun (WGS) entry which is preliminary data.</text>
</comment>
<reference evidence="1" key="1">
    <citation type="journal article" date="2014" name="Front. Microbiol.">
        <title>High frequency of phylogenetically diverse reductive dehalogenase-homologous genes in deep subseafloor sedimentary metagenomes.</title>
        <authorList>
            <person name="Kawai M."/>
            <person name="Futagami T."/>
            <person name="Toyoda A."/>
            <person name="Takaki Y."/>
            <person name="Nishi S."/>
            <person name="Hori S."/>
            <person name="Arai W."/>
            <person name="Tsubouchi T."/>
            <person name="Morono Y."/>
            <person name="Uchiyama I."/>
            <person name="Ito T."/>
            <person name="Fujiyama A."/>
            <person name="Inagaki F."/>
            <person name="Takami H."/>
        </authorList>
    </citation>
    <scope>NUCLEOTIDE SEQUENCE</scope>
    <source>
        <strain evidence="1">Expedition CK06-06</strain>
    </source>
</reference>
<protein>
    <submittedName>
        <fullName evidence="1">Uncharacterized protein</fullName>
    </submittedName>
</protein>
<sequence length="32" mass="3359">RAKLAGENVAASGNVLGAAKYFTVSIGMDFWN</sequence>
<proteinExistence type="predicted"/>
<dbReference type="EMBL" id="BARV01021216">
    <property type="protein sequence ID" value="GAI21092.1"/>
    <property type="molecule type" value="Genomic_DNA"/>
</dbReference>
<feature type="non-terminal residue" evidence="1">
    <location>
        <position position="1"/>
    </location>
</feature>
<name>X1LP17_9ZZZZ</name>